<dbReference type="Proteomes" id="UP000030744">
    <property type="component" value="Unassembled WGS sequence"/>
</dbReference>
<gene>
    <name evidence="1" type="ORF">EMH_0044240</name>
</gene>
<dbReference type="OrthoDB" id="347139at2759"/>
<evidence type="ECO:0000313" key="2">
    <source>
        <dbReference type="Proteomes" id="UP000030744"/>
    </source>
</evidence>
<sequence>MACAVSVSGVAVRPISAGGHHWGRLDALPASFSLSAAPSLGAEALAVEPESPYTEGSAQGPYGQADSDNDVWDLAFLEEQLRESSRLGNTAAKGFTSCSVSFSDGYATSPVVEVKGEGAGQDTATAVFVDESARFWLHGVKSGVQIPSSFRFGTEEPNGDYADIHPPKGSGEHTYTVVLYGGTLDSGPLLSSLRKTPWHNRKRAVGSLEAIESDFVRRNAGKSVEELCRCSVVVSHEDIAKQE</sequence>
<reference evidence="1" key="2">
    <citation type="submission" date="2013-10" db="EMBL/GenBank/DDBJ databases">
        <authorList>
            <person name="Aslett M."/>
        </authorList>
    </citation>
    <scope>NUCLEOTIDE SEQUENCE [LARGE SCALE GENOMIC DNA]</scope>
    <source>
        <strain evidence="1">Houghton</strain>
    </source>
</reference>
<name>U6K3V7_9EIME</name>
<protein>
    <recommendedName>
        <fullName evidence="3">Phosphatidylethanolamine-binding protein</fullName>
    </recommendedName>
</protein>
<dbReference type="InterPro" id="IPR036610">
    <property type="entry name" value="PEBP-like_sf"/>
</dbReference>
<dbReference type="Gene3D" id="3.90.280.10">
    <property type="entry name" value="PEBP-like"/>
    <property type="match status" value="1"/>
</dbReference>
<dbReference type="EMBL" id="HG684142">
    <property type="protein sequence ID" value="CDJ32405.1"/>
    <property type="molecule type" value="Genomic_DNA"/>
</dbReference>
<proteinExistence type="predicted"/>
<dbReference type="SUPFAM" id="SSF49777">
    <property type="entry name" value="PEBP-like"/>
    <property type="match status" value="1"/>
</dbReference>
<dbReference type="RefSeq" id="XP_013354970.1">
    <property type="nucleotide sequence ID" value="XM_013499516.1"/>
</dbReference>
<dbReference type="GeneID" id="25379142"/>
<keyword evidence="2" id="KW-1185">Reference proteome</keyword>
<organism evidence="1 2">
    <name type="scientific">Eimeria mitis</name>
    <dbReference type="NCBI Taxonomy" id="44415"/>
    <lineage>
        <taxon>Eukaryota</taxon>
        <taxon>Sar</taxon>
        <taxon>Alveolata</taxon>
        <taxon>Apicomplexa</taxon>
        <taxon>Conoidasida</taxon>
        <taxon>Coccidia</taxon>
        <taxon>Eucoccidiorida</taxon>
        <taxon>Eimeriorina</taxon>
        <taxon>Eimeriidae</taxon>
        <taxon>Eimeria</taxon>
    </lineage>
</organism>
<accession>U6K3V7</accession>
<reference evidence="1" key="1">
    <citation type="submission" date="2013-10" db="EMBL/GenBank/DDBJ databases">
        <title>Genomic analysis of the causative agents of coccidiosis in chickens.</title>
        <authorList>
            <person name="Reid A.J."/>
            <person name="Blake D."/>
            <person name="Billington K."/>
            <person name="Browne H."/>
            <person name="Dunn M."/>
            <person name="Hung S."/>
            <person name="Kawahara F."/>
            <person name="Miranda-Saavedra D."/>
            <person name="Mourier T."/>
            <person name="Nagra H."/>
            <person name="Otto T.D."/>
            <person name="Rawlings N."/>
            <person name="Sanchez A."/>
            <person name="Sanders M."/>
            <person name="Subramaniam C."/>
            <person name="Tay Y."/>
            <person name="Dear P."/>
            <person name="Doerig C."/>
            <person name="Gruber A."/>
            <person name="Parkinson J."/>
            <person name="Shirley M."/>
            <person name="Wan K.L."/>
            <person name="Berriman M."/>
            <person name="Tomley F."/>
            <person name="Pain A."/>
        </authorList>
    </citation>
    <scope>NUCLEOTIDE SEQUENCE [LARGE SCALE GENOMIC DNA]</scope>
    <source>
        <strain evidence="1">Houghton</strain>
    </source>
</reference>
<dbReference type="AlphaFoldDB" id="U6K3V7"/>
<evidence type="ECO:0000313" key="1">
    <source>
        <dbReference type="EMBL" id="CDJ32405.1"/>
    </source>
</evidence>
<evidence type="ECO:0008006" key="3">
    <source>
        <dbReference type="Google" id="ProtNLM"/>
    </source>
</evidence>
<dbReference type="VEuPathDB" id="ToxoDB:EMH_0044240"/>